<comment type="caution">
    <text evidence="10">The sequence shown here is derived from an EMBL/GenBank/DDBJ whole genome shotgun (WGS) entry which is preliminary data.</text>
</comment>
<reference evidence="10 11" key="1">
    <citation type="submission" date="2015-07" db="EMBL/GenBank/DDBJ databases">
        <title>Draft Genome Sequence of Malassezia furfur CBS1878 and Malassezia pachydermatis CBS1879.</title>
        <authorList>
            <person name="Triana S."/>
            <person name="Ohm R."/>
            <person name="Gonzalez A."/>
            <person name="DeCock H."/>
            <person name="Restrepo S."/>
            <person name="Celis A."/>
        </authorList>
    </citation>
    <scope>NUCLEOTIDE SEQUENCE [LARGE SCALE GENOMIC DNA]</scope>
    <source>
        <strain evidence="10 11">CBS 1879</strain>
    </source>
</reference>
<evidence type="ECO:0000256" key="5">
    <source>
        <dbReference type="ARBA" id="ARBA00022989"/>
    </source>
</evidence>
<feature type="transmembrane region" description="Helical" evidence="9">
    <location>
        <begin position="153"/>
        <end position="175"/>
    </location>
</feature>
<feature type="transmembrane region" description="Helical" evidence="9">
    <location>
        <begin position="493"/>
        <end position="523"/>
    </location>
</feature>
<dbReference type="Proteomes" id="UP000037751">
    <property type="component" value="Unassembled WGS sequence"/>
</dbReference>
<dbReference type="VEuPathDB" id="FungiDB:Malapachy_2013"/>
<dbReference type="GeneID" id="28728383"/>
<evidence type="ECO:0000313" key="10">
    <source>
        <dbReference type="EMBL" id="KOS13644.1"/>
    </source>
</evidence>
<gene>
    <name evidence="10" type="ORF">Malapachy_2013</name>
</gene>
<keyword evidence="3" id="KW-0813">Transport</keyword>
<evidence type="ECO:0000256" key="6">
    <source>
        <dbReference type="ARBA" id="ARBA00023136"/>
    </source>
</evidence>
<organism evidence="10 11">
    <name type="scientific">Malassezia pachydermatis</name>
    <dbReference type="NCBI Taxonomy" id="77020"/>
    <lineage>
        <taxon>Eukaryota</taxon>
        <taxon>Fungi</taxon>
        <taxon>Dikarya</taxon>
        <taxon>Basidiomycota</taxon>
        <taxon>Ustilaginomycotina</taxon>
        <taxon>Malasseziomycetes</taxon>
        <taxon>Malasseziales</taxon>
        <taxon>Malasseziaceae</taxon>
        <taxon>Malassezia</taxon>
    </lineage>
</organism>
<evidence type="ECO:0000256" key="1">
    <source>
        <dbReference type="ARBA" id="ARBA00004141"/>
    </source>
</evidence>
<evidence type="ECO:0000256" key="8">
    <source>
        <dbReference type="SAM" id="MobiDB-lite"/>
    </source>
</evidence>
<feature type="transmembrane region" description="Helical" evidence="9">
    <location>
        <begin position="266"/>
        <end position="285"/>
    </location>
</feature>
<sequence>MADAEAPYGYLDPSQANALIYSTLCGFMLIGLWAGYYTRNKREFLSGVRTQPAFLLALNWIASSYLLALYLNEFMLAKGMLCRCRSTGVDDMSSSLLQAYPQMALVPGIGLFGLGGYVFATVAPLWAFAFFGPLIRKLCPDGFTLSEYIRRRYGWMLGVFSGLVFIAFMFCFMIVELNTYGAVVSTIVPSLEGQKWIPPLIVAITTFLYTAYGGFKTSLWTDNVNAVIVIVFIIIGACMFGTRLDINKDLMHESELLGANVLGGEMWYVLTISIVFAQMFNQGFWQRAFASRTNKGLWASVLMATLPLYAICFLVGMAGPLALWSGVQQPINDDDDGSLALFRAMLHMPRWVHGIILVLSGVLSCSAYDTFQSAQISVIYSDFFLGKLNIWACRVLLLLINVPCVFLAVYNIDILRVFLIADLAGLAIIPGVFLGLIPGFDVYNAVDVVVGGCGGFLTVFVFGTIYYHGDVQAGGSLIGLPNGVYTTSDDYSIIGAFLCAPVADICFALASCGVRILIGYVFCRITGREFTMLRKRVFNPRDYAVEEDRPVSFFHRIRNEDDGFRLDPKNEENVGPQSWLERKLHSNKSLPFQDHIDKFEATEKEDMESLTGRSRQDDEEKMGGWEHDSTSSNERMHSSSPETLREAVPGPPPMATVAPVSANGTGTTHVPDVIAMPPPKNWQSNNLS</sequence>
<keyword evidence="5 9" id="KW-1133">Transmembrane helix</keyword>
<comment type="subcellular location">
    <subcellularLocation>
        <location evidence="1">Membrane</location>
        <topology evidence="1">Multi-pass membrane protein</topology>
    </subcellularLocation>
</comment>
<evidence type="ECO:0000256" key="3">
    <source>
        <dbReference type="ARBA" id="ARBA00022448"/>
    </source>
</evidence>
<feature type="transmembrane region" description="Helical" evidence="9">
    <location>
        <begin position="391"/>
        <end position="412"/>
    </location>
</feature>
<feature type="compositionally biased region" description="Basic and acidic residues" evidence="8">
    <location>
        <begin position="614"/>
        <end position="637"/>
    </location>
</feature>
<evidence type="ECO:0000313" key="11">
    <source>
        <dbReference type="Proteomes" id="UP000037751"/>
    </source>
</evidence>
<dbReference type="Pfam" id="PF00474">
    <property type="entry name" value="SSF"/>
    <property type="match status" value="1"/>
</dbReference>
<keyword evidence="11" id="KW-1185">Reference proteome</keyword>
<dbReference type="RefSeq" id="XP_017991276.1">
    <property type="nucleotide sequence ID" value="XM_018136508.1"/>
</dbReference>
<evidence type="ECO:0000256" key="4">
    <source>
        <dbReference type="ARBA" id="ARBA00022692"/>
    </source>
</evidence>
<feature type="transmembrane region" description="Helical" evidence="9">
    <location>
        <begin position="195"/>
        <end position="212"/>
    </location>
</feature>
<evidence type="ECO:0000256" key="9">
    <source>
        <dbReference type="SAM" id="Phobius"/>
    </source>
</evidence>
<dbReference type="OrthoDB" id="6132759at2759"/>
<feature type="region of interest" description="Disordered" evidence="8">
    <location>
        <begin position="601"/>
        <end position="688"/>
    </location>
</feature>
<name>A0A0M8MSU3_9BASI</name>
<feature type="transmembrane region" description="Helical" evidence="9">
    <location>
        <begin position="224"/>
        <end position="246"/>
    </location>
</feature>
<feature type="transmembrane region" description="Helical" evidence="9">
    <location>
        <begin position="109"/>
        <end position="132"/>
    </location>
</feature>
<dbReference type="PANTHER" id="PTHR48086:SF10">
    <property type="entry name" value="AGR155CP"/>
    <property type="match status" value="1"/>
</dbReference>
<dbReference type="AlphaFoldDB" id="A0A0M8MSU3"/>
<dbReference type="InterPro" id="IPR038377">
    <property type="entry name" value="Na/Glc_symporter_sf"/>
</dbReference>
<dbReference type="PROSITE" id="PS50283">
    <property type="entry name" value="NA_SOLUT_SYMP_3"/>
    <property type="match status" value="1"/>
</dbReference>
<feature type="transmembrane region" description="Helical" evidence="9">
    <location>
        <begin position="50"/>
        <end position="71"/>
    </location>
</feature>
<evidence type="ECO:0000256" key="2">
    <source>
        <dbReference type="ARBA" id="ARBA00006434"/>
    </source>
</evidence>
<feature type="transmembrane region" description="Helical" evidence="9">
    <location>
        <begin position="448"/>
        <end position="467"/>
    </location>
</feature>
<comment type="similarity">
    <text evidence="2 7">Belongs to the sodium:solute symporter (SSF) (TC 2.A.21) family.</text>
</comment>
<dbReference type="GO" id="GO:0005886">
    <property type="term" value="C:plasma membrane"/>
    <property type="evidence" value="ECO:0007669"/>
    <property type="project" value="TreeGrafter"/>
</dbReference>
<feature type="transmembrane region" description="Helical" evidence="9">
    <location>
        <begin position="418"/>
        <end position="436"/>
    </location>
</feature>
<keyword evidence="6 9" id="KW-0472">Membrane</keyword>
<dbReference type="GO" id="GO:0015606">
    <property type="term" value="F:spermidine transmembrane transporter activity"/>
    <property type="evidence" value="ECO:0007669"/>
    <property type="project" value="TreeGrafter"/>
</dbReference>
<proteinExistence type="inferred from homology"/>
<dbReference type="InterPro" id="IPR050277">
    <property type="entry name" value="Sodium:Solute_Symporter"/>
</dbReference>
<dbReference type="InterPro" id="IPR001734">
    <property type="entry name" value="Na/solute_symporter"/>
</dbReference>
<dbReference type="STRING" id="77020.A0A0M8MSU3"/>
<protein>
    <submittedName>
        <fullName evidence="10">Urea transporter</fullName>
    </submittedName>
</protein>
<feature type="transmembrane region" description="Helical" evidence="9">
    <location>
        <begin position="18"/>
        <end position="38"/>
    </location>
</feature>
<feature type="transmembrane region" description="Helical" evidence="9">
    <location>
        <begin position="297"/>
        <end position="318"/>
    </location>
</feature>
<accession>A0A0M8MSU3</accession>
<dbReference type="Gene3D" id="1.20.1730.10">
    <property type="entry name" value="Sodium/glucose cotransporter"/>
    <property type="match status" value="1"/>
</dbReference>
<keyword evidence="4 9" id="KW-0812">Transmembrane</keyword>
<evidence type="ECO:0000256" key="7">
    <source>
        <dbReference type="RuleBase" id="RU362091"/>
    </source>
</evidence>
<dbReference type="PANTHER" id="PTHR48086">
    <property type="entry name" value="SODIUM/PROLINE SYMPORTER-RELATED"/>
    <property type="match status" value="1"/>
</dbReference>
<feature type="transmembrane region" description="Helical" evidence="9">
    <location>
        <begin position="351"/>
        <end position="371"/>
    </location>
</feature>
<dbReference type="EMBL" id="LGAV01000005">
    <property type="protein sequence ID" value="KOS13644.1"/>
    <property type="molecule type" value="Genomic_DNA"/>
</dbReference>